<organism evidence="1">
    <name type="scientific">CrAss-like virus sp. ctt4r3</name>
    <dbReference type="NCBI Taxonomy" id="2823619"/>
    <lineage>
        <taxon>Viruses</taxon>
        <taxon>Duplodnaviria</taxon>
        <taxon>Heunggongvirae</taxon>
        <taxon>Uroviricota</taxon>
        <taxon>Caudoviricetes</taxon>
        <taxon>Crassvirales</taxon>
    </lineage>
</organism>
<proteinExistence type="predicted"/>
<protein>
    <submittedName>
        <fullName evidence="1">Uncharacterized protein</fullName>
    </submittedName>
</protein>
<dbReference type="EMBL" id="BK014649">
    <property type="protein sequence ID" value="DAD65798.1"/>
    <property type="molecule type" value="Genomic_DNA"/>
</dbReference>
<sequence>MAQESKSKVSSTTLMFEEEVVERRLAFKPDPEINNLCMGILNDVRIDIREVPLLDDKGVESTWEYAGCKFPVLVLEFKQCKTEQNPKDRFYTFTAKPVTTLNKKGEPVEAKNVISIIQQTYSQLRHIANQYKGLKGYPVNAGKCPGIDYAAPAKVRCEQYLAFFEYFKGLLVGEDENAPIYKGVKLWMKLVADYNTHKFLAFPSFVNRGFVERVIAGQNPSIEFESGETIHLVKDDAPKGREAAAAAPAPVPGATAVSSDVQSIIDKYSK</sequence>
<name>A0A8S5L7C5_9CAUD</name>
<evidence type="ECO:0000313" key="1">
    <source>
        <dbReference type="EMBL" id="DAD65798.1"/>
    </source>
</evidence>
<accession>A0A8S5L7C5</accession>
<reference evidence="1" key="1">
    <citation type="journal article" date="2021" name="Proc. Natl. Acad. Sci. U.S.A.">
        <title>A Catalog of Tens of Thousands of Viruses from Human Metagenomes Reveals Hidden Associations with Chronic Diseases.</title>
        <authorList>
            <person name="Tisza M.J."/>
            <person name="Buck C.B."/>
        </authorList>
    </citation>
    <scope>NUCLEOTIDE SEQUENCE</scope>
    <source>
        <strain evidence="1">Ctt4r3</strain>
    </source>
</reference>